<dbReference type="Proteomes" id="UP000465866">
    <property type="component" value="Chromosome"/>
</dbReference>
<dbReference type="EMBL" id="AP022569">
    <property type="protein sequence ID" value="BBX45570.1"/>
    <property type="molecule type" value="Genomic_DNA"/>
</dbReference>
<dbReference type="KEGG" id="mcoo:MCOO_15850"/>
<keyword evidence="3" id="KW-1185">Reference proteome</keyword>
<feature type="transmembrane region" description="Helical" evidence="1">
    <location>
        <begin position="53"/>
        <end position="75"/>
    </location>
</feature>
<evidence type="ECO:0000256" key="1">
    <source>
        <dbReference type="SAM" id="Phobius"/>
    </source>
</evidence>
<feature type="transmembrane region" description="Helical" evidence="1">
    <location>
        <begin position="277"/>
        <end position="301"/>
    </location>
</feature>
<feature type="transmembrane region" description="Helical" evidence="1">
    <location>
        <begin position="149"/>
        <end position="166"/>
    </location>
</feature>
<feature type="transmembrane region" description="Helical" evidence="1">
    <location>
        <begin position="178"/>
        <end position="199"/>
    </location>
</feature>
<dbReference type="PANTHER" id="PTHR36840:SF1">
    <property type="entry name" value="BLL5714 PROTEIN"/>
    <property type="match status" value="1"/>
</dbReference>
<evidence type="ECO:0000313" key="3">
    <source>
        <dbReference type="Proteomes" id="UP000465866"/>
    </source>
</evidence>
<feature type="transmembrane region" description="Helical" evidence="1">
    <location>
        <begin position="244"/>
        <end position="265"/>
    </location>
</feature>
<sequence>MVRADCHAVRVGQNVPVSESGGRRPKVDLAHRLRPMSGRDPHEPHRAATPLELLFDLTFVIAFGVAASQFAHMLATGHVGGGLAGFSFATFAVSWAWINFSWFASAYDTDDWVYRVTTMLQMVGVLVLALGIPQVFASIADGAHVDSRALVAGYVVMRIAMVIQWLRAARQDPDRRAACLTYAVTITVAQLGWVAIAIVNTSLGITFALFAVMIGLEVTGPLLAEKRMGGTPWHAHHIAERNGLLTIIALGEGVVGTVASLSAVVAEQGWSTDAVLVAVAGTGLTFGMWWVYFVMPAADLLHAHRDRSFGYGYLHIAVFGSIVATGAGLHAAADSIEHRSALSSVATVLAVAVPVGAYVGAVFGTYLLLTHAWDGFYGSVVLMALAVLGGAVALAAAGVSTPLCLLVVTAAPAAAVCGFELSGHRRTAETLAEELDRRP</sequence>
<dbReference type="InterPro" id="IPR010640">
    <property type="entry name" value="Low_temperature_requirement_A"/>
</dbReference>
<keyword evidence="1" id="KW-1133">Transmembrane helix</keyword>
<feature type="transmembrane region" description="Helical" evidence="1">
    <location>
        <begin position="403"/>
        <end position="421"/>
    </location>
</feature>
<reference evidence="2 3" key="1">
    <citation type="journal article" date="2019" name="Emerg. Microbes Infect.">
        <title>Comprehensive subspecies identification of 175 nontuberculous mycobacteria species based on 7547 genomic profiles.</title>
        <authorList>
            <person name="Matsumoto Y."/>
            <person name="Kinjo T."/>
            <person name="Motooka D."/>
            <person name="Nabeya D."/>
            <person name="Jung N."/>
            <person name="Uechi K."/>
            <person name="Horii T."/>
            <person name="Iida T."/>
            <person name="Fujita J."/>
            <person name="Nakamura S."/>
        </authorList>
    </citation>
    <scope>NUCLEOTIDE SEQUENCE [LARGE SCALE GENOMIC DNA]</scope>
    <source>
        <strain evidence="2 3">JCM 12404</strain>
    </source>
</reference>
<protein>
    <submittedName>
        <fullName evidence="2">Membrane protein</fullName>
    </submittedName>
</protein>
<name>A0A7I7KTY1_9MYCO</name>
<feature type="transmembrane region" description="Helical" evidence="1">
    <location>
        <begin position="81"/>
        <end position="100"/>
    </location>
</feature>
<feature type="transmembrane region" description="Helical" evidence="1">
    <location>
        <begin position="205"/>
        <end position="224"/>
    </location>
</feature>
<organism evidence="2 3">
    <name type="scientific">Mycobacterium cookii</name>
    <dbReference type="NCBI Taxonomy" id="1775"/>
    <lineage>
        <taxon>Bacteria</taxon>
        <taxon>Bacillati</taxon>
        <taxon>Actinomycetota</taxon>
        <taxon>Actinomycetes</taxon>
        <taxon>Mycobacteriales</taxon>
        <taxon>Mycobacteriaceae</taxon>
        <taxon>Mycobacterium</taxon>
    </lineage>
</organism>
<dbReference type="Pfam" id="PF06772">
    <property type="entry name" value="LtrA"/>
    <property type="match status" value="1"/>
</dbReference>
<dbReference type="PANTHER" id="PTHR36840">
    <property type="entry name" value="BLL5714 PROTEIN"/>
    <property type="match status" value="1"/>
</dbReference>
<gene>
    <name evidence="2" type="primary">ltrA</name>
    <name evidence="2" type="ORF">MCOO_15850</name>
</gene>
<evidence type="ECO:0000313" key="2">
    <source>
        <dbReference type="EMBL" id="BBX45570.1"/>
    </source>
</evidence>
<dbReference type="AlphaFoldDB" id="A0A7I7KTY1"/>
<feature type="transmembrane region" description="Helical" evidence="1">
    <location>
        <begin position="345"/>
        <end position="369"/>
    </location>
</feature>
<proteinExistence type="predicted"/>
<keyword evidence="1" id="KW-0472">Membrane</keyword>
<feature type="transmembrane region" description="Helical" evidence="1">
    <location>
        <begin position="112"/>
        <end position="137"/>
    </location>
</feature>
<feature type="transmembrane region" description="Helical" evidence="1">
    <location>
        <begin position="376"/>
        <end position="397"/>
    </location>
</feature>
<feature type="transmembrane region" description="Helical" evidence="1">
    <location>
        <begin position="313"/>
        <end position="333"/>
    </location>
</feature>
<keyword evidence="1" id="KW-0812">Transmembrane</keyword>
<accession>A0A7I7KTY1</accession>